<dbReference type="PROSITE" id="PS50075">
    <property type="entry name" value="CARRIER"/>
    <property type="match status" value="1"/>
</dbReference>
<accession>A0A2W2BE08</accession>
<reference evidence="3" key="1">
    <citation type="submission" date="2018-06" db="EMBL/GenBank/DDBJ databases">
        <title>Aestuariibacter litoralis strain KCTC 52945T.</title>
        <authorList>
            <person name="Li X."/>
            <person name="Salam N."/>
            <person name="Li J.-L."/>
            <person name="Chen Y.-M."/>
            <person name="Yang Z.-W."/>
            <person name="Zhang L.-Y."/>
            <person name="Han M.-X."/>
            <person name="Xiao M."/>
            <person name="Li W.-J."/>
        </authorList>
    </citation>
    <scope>NUCLEOTIDE SEQUENCE [LARGE SCALE GENOMIC DNA]</scope>
    <source>
        <strain evidence="3">KCTC 52945</strain>
    </source>
</reference>
<dbReference type="SUPFAM" id="SSF47336">
    <property type="entry name" value="ACP-like"/>
    <property type="match status" value="1"/>
</dbReference>
<gene>
    <name evidence="2" type="ORF">DK847_01110</name>
</gene>
<organism evidence="2 3">
    <name type="scientific">Aestuariivirga litoralis</name>
    <dbReference type="NCBI Taxonomy" id="2650924"/>
    <lineage>
        <taxon>Bacteria</taxon>
        <taxon>Pseudomonadati</taxon>
        <taxon>Pseudomonadota</taxon>
        <taxon>Alphaproteobacteria</taxon>
        <taxon>Hyphomicrobiales</taxon>
        <taxon>Aestuariivirgaceae</taxon>
        <taxon>Aestuariivirga</taxon>
    </lineage>
</organism>
<dbReference type="EMBL" id="QKVK01000001">
    <property type="protein sequence ID" value="PZF78448.1"/>
    <property type="molecule type" value="Genomic_DNA"/>
</dbReference>
<keyword evidence="3" id="KW-1185">Reference proteome</keyword>
<dbReference type="InterPro" id="IPR009081">
    <property type="entry name" value="PP-bd_ACP"/>
</dbReference>
<dbReference type="Gene3D" id="1.10.1200.10">
    <property type="entry name" value="ACP-like"/>
    <property type="match status" value="1"/>
</dbReference>
<proteinExistence type="predicted"/>
<evidence type="ECO:0000313" key="3">
    <source>
        <dbReference type="Proteomes" id="UP000248795"/>
    </source>
</evidence>
<evidence type="ECO:0000259" key="1">
    <source>
        <dbReference type="PROSITE" id="PS50075"/>
    </source>
</evidence>
<sequence length="79" mass="8615">MTDTVTQLCTLLQPFNTNGTVLSAATDISTDLNIDSVTVMDFVMEVEDHFDIEIPLNVLSETRTVADLAAVVEARTRKG</sequence>
<protein>
    <submittedName>
        <fullName evidence="2">Acyl carrier protein</fullName>
    </submittedName>
</protein>
<dbReference type="Proteomes" id="UP000248795">
    <property type="component" value="Unassembled WGS sequence"/>
</dbReference>
<name>A0A2W2BE08_9HYPH</name>
<feature type="domain" description="Carrier" evidence="1">
    <location>
        <begin position="1"/>
        <end position="76"/>
    </location>
</feature>
<comment type="caution">
    <text evidence="2">The sequence shown here is derived from an EMBL/GenBank/DDBJ whole genome shotgun (WGS) entry which is preliminary data.</text>
</comment>
<dbReference type="AlphaFoldDB" id="A0A2W2BE08"/>
<dbReference type="RefSeq" id="WP_111195775.1">
    <property type="nucleotide sequence ID" value="NZ_QKVK01000001.1"/>
</dbReference>
<dbReference type="Pfam" id="PF00550">
    <property type="entry name" value="PP-binding"/>
    <property type="match status" value="1"/>
</dbReference>
<dbReference type="InterPro" id="IPR036736">
    <property type="entry name" value="ACP-like_sf"/>
</dbReference>
<evidence type="ECO:0000313" key="2">
    <source>
        <dbReference type="EMBL" id="PZF78448.1"/>
    </source>
</evidence>